<dbReference type="InterPro" id="IPR001650">
    <property type="entry name" value="Helicase_C-like"/>
</dbReference>
<dbReference type="AlphaFoldDB" id="A0A6C0JDB6"/>
<sequence length="1062" mass="124844">MVKIKLKNIDYYPTYDENDFQKKIYKKKEFYENRYEKETRKMEEICNPSDFKLFPTQKFLKNFMSIDTPYNGILIFHGTGVGKSCSAISIAENFISYIKKYNKKIIILSSKSLKQNFKRTIFDLKKDLEKKNPDEIVQCTGNKYALSTKDKYLTFQQKQKLINKKIKSNYKFYGYGKFANLVKSKSGWSGQEEDLSDTIRRFIEKEYSNTVIIIDEVHNIKKNEMDKKDKQTPYIITTVMKYSKNIKLILMSATPMFDKPQEIIFISNLLLLNDNREIISQKNIFDKERNANLLPGGREKIIKALNGYISYVRGENPYTYPVKIYPSFTNILTYNKNMKGEPIDIDKKLRYIKTFNCLMKKKQLELYDSITENSNAETSSTNDNLIQISNIVYPTKKTLTYGKSLAYDLEETFILSKNKVKNTRQISYNKAALINPGKSSETSFLDEKYIQDYSTKFHELLKVIKKSKGPILIYSYYVWSGVIPLALFLEQNGIERYTIDNEQPLLNYKNKSPPISFDTGIPATEYKKDISKFKSLKYTVVANLPDFIKMTPQKASEIINSVTNKDGSELKIIIGTKIISEGIDFSGLRQVHILDPWYNLSRNQQIIGRGLRSCSHVRLPEDERNVEIIQYASITNSKNESADMYRYRLAEEKDIKIKNIERIMKEVAADCLLNKDRNIITTSKTIKMISASGEKIKYKFGFEPFSAECDYKKECSYKCISSVKTNIIPDDSTFTLNFAENYIKKIMKDIKNLYRFNIYYTVEQIKNSIDKSFDDLYIYIALDKLLKDKNNIIFDKYGREGYLIYRGDYYIFQPGEIRYLDIPTYYRQTPLEYKVKQFSLLDHISNKNNKSVIINNNKPTESIFEMYDNITVKYNDFIKYFAKNVIEILLYEYLLDRINHKEIINIFNNALKNKDKKYNIINNIINNLSIKKNKQTLIKIYDTFYKIEKNRLLKTTFKMEEDNTNYNMIFGIFNESFKLLDKKKYTDATTLTGKKSQRSVLKGIDCKSIKINELKNIYNRLSSNKLILEKKNDLCFFIEIYLRFFNKKNKSIYFKSNIIHNL</sequence>
<feature type="domain" description="Helicase C-terminal" evidence="2">
    <location>
        <begin position="500"/>
        <end position="668"/>
    </location>
</feature>
<proteinExistence type="predicted"/>
<dbReference type="SMART" id="SM00487">
    <property type="entry name" value="DEXDc"/>
    <property type="match status" value="1"/>
</dbReference>
<dbReference type="Pfam" id="PF00271">
    <property type="entry name" value="Helicase_C"/>
    <property type="match status" value="1"/>
</dbReference>
<accession>A0A6C0JDB6</accession>
<dbReference type="SMART" id="SM00490">
    <property type="entry name" value="HELICc"/>
    <property type="match status" value="1"/>
</dbReference>
<dbReference type="InterPro" id="IPR027417">
    <property type="entry name" value="P-loop_NTPase"/>
</dbReference>
<evidence type="ECO:0000259" key="2">
    <source>
        <dbReference type="PROSITE" id="PS51194"/>
    </source>
</evidence>
<dbReference type="EMBL" id="MN740347">
    <property type="protein sequence ID" value="QHU01738.1"/>
    <property type="molecule type" value="Genomic_DNA"/>
</dbReference>
<dbReference type="CDD" id="cd18785">
    <property type="entry name" value="SF2_C"/>
    <property type="match status" value="1"/>
</dbReference>
<dbReference type="InterPro" id="IPR039187">
    <property type="entry name" value="SNO_AAA"/>
</dbReference>
<organism evidence="3">
    <name type="scientific">viral metagenome</name>
    <dbReference type="NCBI Taxonomy" id="1070528"/>
    <lineage>
        <taxon>unclassified sequences</taxon>
        <taxon>metagenomes</taxon>
        <taxon>organismal metagenomes</taxon>
    </lineage>
</organism>
<dbReference type="Pfam" id="PF13872">
    <property type="entry name" value="AAA_34"/>
    <property type="match status" value="1"/>
</dbReference>
<dbReference type="Gene3D" id="3.40.50.300">
    <property type="entry name" value="P-loop containing nucleotide triphosphate hydrolases"/>
    <property type="match status" value="2"/>
</dbReference>
<dbReference type="SUPFAM" id="SSF52540">
    <property type="entry name" value="P-loop containing nucleoside triphosphate hydrolases"/>
    <property type="match status" value="2"/>
</dbReference>
<reference evidence="3" key="1">
    <citation type="journal article" date="2020" name="Nature">
        <title>Giant virus diversity and host interactions through global metagenomics.</title>
        <authorList>
            <person name="Schulz F."/>
            <person name="Roux S."/>
            <person name="Paez-Espino D."/>
            <person name="Jungbluth S."/>
            <person name="Walsh D.A."/>
            <person name="Denef V.J."/>
            <person name="McMahon K.D."/>
            <person name="Konstantinidis K.T."/>
            <person name="Eloe-Fadrosh E.A."/>
            <person name="Kyrpides N.C."/>
            <person name="Woyke T."/>
        </authorList>
    </citation>
    <scope>NUCLEOTIDE SEQUENCE</scope>
    <source>
        <strain evidence="3">GVMAG-M-3300025874-2</strain>
    </source>
</reference>
<dbReference type="PROSITE" id="PS51194">
    <property type="entry name" value="HELICASE_CTER"/>
    <property type="match status" value="1"/>
</dbReference>
<evidence type="ECO:0000259" key="1">
    <source>
        <dbReference type="PROSITE" id="PS51192"/>
    </source>
</evidence>
<name>A0A6C0JDB6_9ZZZZ</name>
<evidence type="ECO:0008006" key="4">
    <source>
        <dbReference type="Google" id="ProtNLM"/>
    </source>
</evidence>
<dbReference type="InterPro" id="IPR014001">
    <property type="entry name" value="Helicase_ATP-bd"/>
</dbReference>
<dbReference type="PROSITE" id="PS51192">
    <property type="entry name" value="HELICASE_ATP_BIND_1"/>
    <property type="match status" value="1"/>
</dbReference>
<feature type="domain" description="Helicase ATP-binding" evidence="1">
    <location>
        <begin position="64"/>
        <end position="273"/>
    </location>
</feature>
<evidence type="ECO:0000313" key="3">
    <source>
        <dbReference type="EMBL" id="QHU01738.1"/>
    </source>
</evidence>
<protein>
    <recommendedName>
        <fullName evidence="4">Helicase ATP-binding domain-containing protein</fullName>
    </recommendedName>
</protein>